<feature type="binding site" evidence="8">
    <location>
        <position position="103"/>
    </location>
    <ligand>
        <name>Mg(2+)</name>
        <dbReference type="ChEBI" id="CHEBI:18420"/>
    </ligand>
</feature>
<keyword evidence="8" id="KW-0800">Toxin</keyword>
<dbReference type="PANTHER" id="PTHR33653:SF1">
    <property type="entry name" value="RIBONUCLEASE VAPC2"/>
    <property type="match status" value="1"/>
</dbReference>
<dbReference type="Gene3D" id="3.40.50.1010">
    <property type="entry name" value="5'-nuclease"/>
    <property type="match status" value="1"/>
</dbReference>
<dbReference type="InterPro" id="IPR029060">
    <property type="entry name" value="PIN-like_dom_sf"/>
</dbReference>
<evidence type="ECO:0000313" key="11">
    <source>
        <dbReference type="Proteomes" id="UP001361570"/>
    </source>
</evidence>
<evidence type="ECO:0000256" key="4">
    <source>
        <dbReference type="ARBA" id="ARBA00022723"/>
    </source>
</evidence>
<dbReference type="PANTHER" id="PTHR33653">
    <property type="entry name" value="RIBONUCLEASE VAPC2"/>
    <property type="match status" value="1"/>
</dbReference>
<protein>
    <recommendedName>
        <fullName evidence="8">Ribonuclease VapC</fullName>
        <shortName evidence="8">RNase VapC</shortName>
        <ecNumber evidence="8">3.1.-.-</ecNumber>
    </recommendedName>
    <alternativeName>
        <fullName evidence="8">Toxin VapC</fullName>
    </alternativeName>
</protein>
<accession>A0ABU8DX52</accession>
<dbReference type="RefSeq" id="WP_336405521.1">
    <property type="nucleotide sequence ID" value="NZ_JBAPLU010000020.1"/>
</dbReference>
<dbReference type="HAMAP" id="MF_00265">
    <property type="entry name" value="VapC_Nob1"/>
    <property type="match status" value="1"/>
</dbReference>
<feature type="binding site" evidence="8">
    <location>
        <position position="13"/>
    </location>
    <ligand>
        <name>Mg(2+)</name>
        <dbReference type="ChEBI" id="CHEBI:18420"/>
    </ligand>
</feature>
<dbReference type="EMBL" id="JBAPLU010000020">
    <property type="protein sequence ID" value="MEI4273401.1"/>
    <property type="molecule type" value="Genomic_DNA"/>
</dbReference>
<gene>
    <name evidence="8" type="primary">vapC</name>
    <name evidence="10" type="ORF">TEK04_16900</name>
</gene>
<evidence type="ECO:0000259" key="9">
    <source>
        <dbReference type="Pfam" id="PF01850"/>
    </source>
</evidence>
<dbReference type="EC" id="3.1.-.-" evidence="8"/>
<comment type="caution">
    <text evidence="10">The sequence shown here is derived from an EMBL/GenBank/DDBJ whole genome shotgun (WGS) entry which is preliminary data.</text>
</comment>
<comment type="similarity">
    <text evidence="7 8">Belongs to the PINc/VapC protein family.</text>
</comment>
<feature type="domain" description="PIN" evidence="9">
    <location>
        <begin position="11"/>
        <end position="129"/>
    </location>
</feature>
<dbReference type="Proteomes" id="UP001361570">
    <property type="component" value="Unassembled WGS sequence"/>
</dbReference>
<keyword evidence="11" id="KW-1185">Reference proteome</keyword>
<evidence type="ECO:0000256" key="1">
    <source>
        <dbReference type="ARBA" id="ARBA00001946"/>
    </source>
</evidence>
<evidence type="ECO:0000256" key="7">
    <source>
        <dbReference type="ARBA" id="ARBA00038093"/>
    </source>
</evidence>
<comment type="cofactor">
    <cofactor evidence="1 8">
        <name>Mg(2+)</name>
        <dbReference type="ChEBI" id="CHEBI:18420"/>
    </cofactor>
</comment>
<dbReference type="InterPro" id="IPR002716">
    <property type="entry name" value="PIN_dom"/>
</dbReference>
<dbReference type="SUPFAM" id="SSF88723">
    <property type="entry name" value="PIN domain-like"/>
    <property type="match status" value="1"/>
</dbReference>
<evidence type="ECO:0000256" key="5">
    <source>
        <dbReference type="ARBA" id="ARBA00022801"/>
    </source>
</evidence>
<keyword evidence="3 8" id="KW-0540">Nuclease</keyword>
<dbReference type="InterPro" id="IPR022907">
    <property type="entry name" value="VapC_family"/>
</dbReference>
<reference evidence="10 11" key="1">
    <citation type="submission" date="2024-03" db="EMBL/GenBank/DDBJ databases">
        <title>Draft genome sequence of Klenkia sp. LSe6-5.</title>
        <authorList>
            <person name="Duangmal K."/>
            <person name="Chantavorakit T."/>
        </authorList>
    </citation>
    <scope>NUCLEOTIDE SEQUENCE [LARGE SCALE GENOMIC DNA]</scope>
    <source>
        <strain evidence="10 11">LSe6-5</strain>
    </source>
</reference>
<evidence type="ECO:0000313" key="10">
    <source>
        <dbReference type="EMBL" id="MEI4273401.1"/>
    </source>
</evidence>
<evidence type="ECO:0000256" key="3">
    <source>
        <dbReference type="ARBA" id="ARBA00022722"/>
    </source>
</evidence>
<comment type="function">
    <text evidence="8">Toxic component of a toxin-antitoxin (TA) system. An RNase.</text>
</comment>
<keyword evidence="5 8" id="KW-0378">Hydrolase</keyword>
<sequence length="147" mass="15686">MTDEVALSRFIVDNSVWQRMRQPPVRAEVDRIRAAHGAEALLVCAPVAAEAGFSARSAADHDVVAGALAAFAQCSVHPSATDVLDIQGALFRNGLFRAVGALDTVIAAYAVANRAAVLHYDRDFEHVARVHPGFLQRWIAPAGTLDG</sequence>
<dbReference type="InterPro" id="IPR050556">
    <property type="entry name" value="Type_II_TA_system_RNase"/>
</dbReference>
<proteinExistence type="inferred from homology"/>
<keyword evidence="4 8" id="KW-0479">Metal-binding</keyword>
<evidence type="ECO:0000256" key="2">
    <source>
        <dbReference type="ARBA" id="ARBA00022649"/>
    </source>
</evidence>
<organism evidence="10 11">
    <name type="scientific">Klenkia sesuvii</name>
    <dbReference type="NCBI Taxonomy" id="3103137"/>
    <lineage>
        <taxon>Bacteria</taxon>
        <taxon>Bacillati</taxon>
        <taxon>Actinomycetota</taxon>
        <taxon>Actinomycetes</taxon>
        <taxon>Geodermatophilales</taxon>
        <taxon>Geodermatophilaceae</taxon>
        <taxon>Klenkia</taxon>
    </lineage>
</organism>
<dbReference type="Pfam" id="PF01850">
    <property type="entry name" value="PIN"/>
    <property type="match status" value="1"/>
</dbReference>
<keyword evidence="2 8" id="KW-1277">Toxin-antitoxin system</keyword>
<evidence type="ECO:0000256" key="8">
    <source>
        <dbReference type="HAMAP-Rule" id="MF_00265"/>
    </source>
</evidence>
<keyword evidence="6 8" id="KW-0460">Magnesium</keyword>
<evidence type="ECO:0000256" key="6">
    <source>
        <dbReference type="ARBA" id="ARBA00022842"/>
    </source>
</evidence>
<name>A0ABU8DX52_9ACTN</name>